<feature type="signal peptide" evidence="7">
    <location>
        <begin position="1"/>
        <end position="21"/>
    </location>
</feature>
<keyword evidence="2" id="KW-0418">Kinase</keyword>
<evidence type="ECO:0000259" key="9">
    <source>
        <dbReference type="Pfam" id="PF13947"/>
    </source>
</evidence>
<accession>A0AAD8NJ46</accession>
<feature type="domain" description="Wall-associated receptor kinase galacturonan-binding" evidence="9">
    <location>
        <begin position="153"/>
        <end position="209"/>
    </location>
</feature>
<gene>
    <name evidence="10" type="ORF">QVD17_37378</name>
</gene>
<dbReference type="GO" id="GO:0016020">
    <property type="term" value="C:membrane"/>
    <property type="evidence" value="ECO:0007669"/>
    <property type="project" value="UniProtKB-SubCell"/>
</dbReference>
<proteinExistence type="predicted"/>
<dbReference type="Pfam" id="PF13947">
    <property type="entry name" value="GUB_WAK_bind"/>
    <property type="match status" value="2"/>
</dbReference>
<evidence type="ECO:0000256" key="4">
    <source>
        <dbReference type="ARBA" id="ARBA00022729"/>
    </source>
</evidence>
<keyword evidence="2" id="KW-0723">Serine/threonine-protein kinase</keyword>
<evidence type="ECO:0000256" key="3">
    <source>
        <dbReference type="ARBA" id="ARBA00022679"/>
    </source>
</evidence>
<name>A0AAD8NJ46_TARER</name>
<feature type="domain" description="Wall-associated receptor kinase galacturonan-binding" evidence="9">
    <location>
        <begin position="406"/>
        <end position="463"/>
    </location>
</feature>
<keyword evidence="5" id="KW-1015">Disulfide bond</keyword>
<dbReference type="EMBL" id="JAUHHV010000010">
    <property type="protein sequence ID" value="KAK1410837.1"/>
    <property type="molecule type" value="Genomic_DNA"/>
</dbReference>
<evidence type="ECO:0000256" key="5">
    <source>
        <dbReference type="ARBA" id="ARBA00023157"/>
    </source>
</evidence>
<evidence type="ECO:0000256" key="7">
    <source>
        <dbReference type="SAM" id="SignalP"/>
    </source>
</evidence>
<feature type="domain" description="Wall-associated receptor kinase" evidence="8">
    <location>
        <begin position="533"/>
        <end position="606"/>
    </location>
</feature>
<dbReference type="InterPro" id="IPR013695">
    <property type="entry name" value="WAK"/>
</dbReference>
<keyword evidence="3" id="KW-0808">Transferase</keyword>
<evidence type="ECO:0000256" key="1">
    <source>
        <dbReference type="ARBA" id="ARBA00004479"/>
    </source>
</evidence>
<evidence type="ECO:0000259" key="8">
    <source>
        <dbReference type="Pfam" id="PF08488"/>
    </source>
</evidence>
<feature type="chain" id="PRO_5042125961" evidence="7">
    <location>
        <begin position="22"/>
        <end position="656"/>
    </location>
</feature>
<evidence type="ECO:0000256" key="2">
    <source>
        <dbReference type="ARBA" id="ARBA00022527"/>
    </source>
</evidence>
<protein>
    <submittedName>
        <fullName evidence="10">Uncharacterized protein</fullName>
    </submittedName>
</protein>
<dbReference type="PANTHER" id="PTHR33491">
    <property type="entry name" value="OSJNBA0016N04.9 PROTEIN"/>
    <property type="match status" value="1"/>
</dbReference>
<evidence type="ECO:0000256" key="6">
    <source>
        <dbReference type="ARBA" id="ARBA00023180"/>
    </source>
</evidence>
<evidence type="ECO:0000313" key="11">
    <source>
        <dbReference type="Proteomes" id="UP001229421"/>
    </source>
</evidence>
<sequence>MISSASTIVFFICLFDFPLLSVRMTVRLDVEVMKFSLVGSREAFRSYSQEFETITMVLNKLSMTKHYKEMIDFNDASTVNYEKMFGSNLNPIAHWRPYLRTEKTMLVIMELENETYVVRLQAATNWDRLAKYEVGDAVGATSPTVAKYAKTGCSDKCGNVRIPYPFGIEAGCSINHWYTIDCKSSKPYLSAFQLEVLSIGLEDQIVTVSMPNNRAVNGMDLSTSPFLFSKMHNTFMFEGCGVAIMINNGRVVTGCSTTCLNVTLSDSDRSKCDGNRCCQTYIPHYFESYNIILEKQGEDGGSAFLLDEASYEYGSLFDPFILKNASSISVSLLWTLRDSDRVTCCGNKDPERLTVDMFNNTSLETRRCSLNIFSDNPYVVDGCTMDGDIKDAYSRISIPKYAKTGCNDMCGNVRIPFPFGMHEHCALNHWYIVNCTSFKPYLTALNNLEVLGVHLKNHTITIKTPRITNCHNSVMNSSEIMGIDLDMSPFWFSKYHNKFVFEGCGTAALMDNGTLVTTCSTACVGVTLSDINNCFGIGCCETTISSYDLKSYSISLGGLNEEYGGCGSAFLADESSYEEGRFSDPFIVKNTSFIPVSLMWALTGSDDVTCYGNTRENSGIYMFNGSILDSWICYSDSYLEGNPYLVDGCKYIGSGM</sequence>
<dbReference type="AlphaFoldDB" id="A0AAD8NJ46"/>
<comment type="subcellular location">
    <subcellularLocation>
        <location evidence="1">Membrane</location>
        <topology evidence="1">Single-pass type I membrane protein</topology>
    </subcellularLocation>
</comment>
<evidence type="ECO:0000313" key="10">
    <source>
        <dbReference type="EMBL" id="KAK1410837.1"/>
    </source>
</evidence>
<comment type="caution">
    <text evidence="10">The sequence shown here is derived from an EMBL/GenBank/DDBJ whole genome shotgun (WGS) entry which is preliminary data.</text>
</comment>
<keyword evidence="11" id="KW-1185">Reference proteome</keyword>
<dbReference type="GO" id="GO:0004674">
    <property type="term" value="F:protein serine/threonine kinase activity"/>
    <property type="evidence" value="ECO:0007669"/>
    <property type="project" value="UniProtKB-KW"/>
</dbReference>
<dbReference type="InterPro" id="IPR025287">
    <property type="entry name" value="WAK_GUB"/>
</dbReference>
<organism evidence="10 11">
    <name type="scientific">Tagetes erecta</name>
    <name type="common">African marigold</name>
    <dbReference type="NCBI Taxonomy" id="13708"/>
    <lineage>
        <taxon>Eukaryota</taxon>
        <taxon>Viridiplantae</taxon>
        <taxon>Streptophyta</taxon>
        <taxon>Embryophyta</taxon>
        <taxon>Tracheophyta</taxon>
        <taxon>Spermatophyta</taxon>
        <taxon>Magnoliopsida</taxon>
        <taxon>eudicotyledons</taxon>
        <taxon>Gunneridae</taxon>
        <taxon>Pentapetalae</taxon>
        <taxon>asterids</taxon>
        <taxon>campanulids</taxon>
        <taxon>Asterales</taxon>
        <taxon>Asteraceae</taxon>
        <taxon>Asteroideae</taxon>
        <taxon>Heliantheae alliance</taxon>
        <taxon>Tageteae</taxon>
        <taxon>Tagetes</taxon>
    </lineage>
</organism>
<keyword evidence="4 7" id="KW-0732">Signal</keyword>
<keyword evidence="6" id="KW-0325">Glycoprotein</keyword>
<reference evidence="10" key="1">
    <citation type="journal article" date="2023" name="bioRxiv">
        <title>Improved chromosome-level genome assembly for marigold (Tagetes erecta).</title>
        <authorList>
            <person name="Jiang F."/>
            <person name="Yuan L."/>
            <person name="Wang S."/>
            <person name="Wang H."/>
            <person name="Xu D."/>
            <person name="Wang A."/>
            <person name="Fan W."/>
        </authorList>
    </citation>
    <scope>NUCLEOTIDE SEQUENCE</scope>
    <source>
        <strain evidence="10">WSJ</strain>
        <tissue evidence="10">Leaf</tissue>
    </source>
</reference>
<dbReference type="Proteomes" id="UP001229421">
    <property type="component" value="Unassembled WGS sequence"/>
</dbReference>
<dbReference type="GO" id="GO:0030247">
    <property type="term" value="F:polysaccharide binding"/>
    <property type="evidence" value="ECO:0007669"/>
    <property type="project" value="InterPro"/>
</dbReference>
<dbReference type="Pfam" id="PF08488">
    <property type="entry name" value="WAK"/>
    <property type="match status" value="1"/>
</dbReference>